<sequence length="350" mass="40608">MQNLKVTQHYNLVEKQKLIYQWKIMDFFSLIDLYSYAKDPDTLNLNFRDPVENSKDHRIRILKLGFNGRESVNQGWISITLSPNIKYYADTKYSLYILDNVNKKHFIQTFDKIIIKKPDELRIPRLVEISKLLEMKDKFLPNNHLTIGVEVTGFIRTNSDRIESQFKTPRNQIIRELKDIFESKAGSDVVLLVGDKKTKILAHKLILTTCSPVFAAEFSYQLKIKGGNEITLPDMDPEVCEKLLEYIYTENVTGLDEIAERLYEQAVKHQLTTLKKLCEDSFCRGVTVENAVKYLVLLDRHHADKKFFDNVLRFIALNSKTVIKTPEFKELEKINPGLLTTIVTMIASVK</sequence>
<dbReference type="SMART" id="SM00225">
    <property type="entry name" value="BTB"/>
    <property type="match status" value="1"/>
</dbReference>
<dbReference type="Gene3D" id="2.60.210.10">
    <property type="entry name" value="Apoptosis, Tumor Necrosis Factor Receptor Associated Protein 2, Chain A"/>
    <property type="match status" value="1"/>
</dbReference>
<name>A0A8J2H3M6_COTCN</name>
<dbReference type="Pfam" id="PF00651">
    <property type="entry name" value="BTB"/>
    <property type="match status" value="1"/>
</dbReference>
<dbReference type="InterPro" id="IPR011333">
    <property type="entry name" value="SKP1/BTB/POZ_sf"/>
</dbReference>
<dbReference type="SUPFAM" id="SSF54695">
    <property type="entry name" value="POZ domain"/>
    <property type="match status" value="1"/>
</dbReference>
<dbReference type="Gene3D" id="3.30.710.10">
    <property type="entry name" value="Potassium Channel Kv1.1, Chain A"/>
    <property type="match status" value="1"/>
</dbReference>
<dbReference type="PROSITE" id="PS50097">
    <property type="entry name" value="BTB"/>
    <property type="match status" value="1"/>
</dbReference>
<comment type="caution">
    <text evidence="2">The sequence shown here is derived from an EMBL/GenBank/DDBJ whole genome shotgun (WGS) entry which is preliminary data.</text>
</comment>
<dbReference type="OrthoDB" id="7628309at2759"/>
<evidence type="ECO:0000313" key="3">
    <source>
        <dbReference type="Proteomes" id="UP000786811"/>
    </source>
</evidence>
<dbReference type="SUPFAM" id="SSF49599">
    <property type="entry name" value="TRAF domain-like"/>
    <property type="match status" value="1"/>
</dbReference>
<proteinExistence type="predicted"/>
<dbReference type="InterPro" id="IPR008974">
    <property type="entry name" value="TRAF-like"/>
</dbReference>
<dbReference type="AlphaFoldDB" id="A0A8J2H3M6"/>
<dbReference type="EMBL" id="CAJNRD030001116">
    <property type="protein sequence ID" value="CAG5075218.1"/>
    <property type="molecule type" value="Genomic_DNA"/>
</dbReference>
<evidence type="ECO:0000259" key="1">
    <source>
        <dbReference type="PROSITE" id="PS50097"/>
    </source>
</evidence>
<dbReference type="Proteomes" id="UP000786811">
    <property type="component" value="Unassembled WGS sequence"/>
</dbReference>
<feature type="domain" description="BTB" evidence="1">
    <location>
        <begin position="187"/>
        <end position="256"/>
    </location>
</feature>
<organism evidence="2 3">
    <name type="scientific">Cotesia congregata</name>
    <name type="common">Parasitoid wasp</name>
    <name type="synonym">Apanteles congregatus</name>
    <dbReference type="NCBI Taxonomy" id="51543"/>
    <lineage>
        <taxon>Eukaryota</taxon>
        <taxon>Metazoa</taxon>
        <taxon>Ecdysozoa</taxon>
        <taxon>Arthropoda</taxon>
        <taxon>Hexapoda</taxon>
        <taxon>Insecta</taxon>
        <taxon>Pterygota</taxon>
        <taxon>Neoptera</taxon>
        <taxon>Endopterygota</taxon>
        <taxon>Hymenoptera</taxon>
        <taxon>Apocrita</taxon>
        <taxon>Ichneumonoidea</taxon>
        <taxon>Braconidae</taxon>
        <taxon>Microgastrinae</taxon>
        <taxon>Cotesia</taxon>
    </lineage>
</organism>
<dbReference type="Gene3D" id="1.25.40.420">
    <property type="match status" value="1"/>
</dbReference>
<gene>
    <name evidence="2" type="ORF">HICCMSTLAB_LOCUS1372</name>
</gene>
<reference evidence="2" key="1">
    <citation type="submission" date="2021-04" db="EMBL/GenBank/DDBJ databases">
        <authorList>
            <person name="Chebbi M.A.C M."/>
        </authorList>
    </citation>
    <scope>NUCLEOTIDE SEQUENCE</scope>
</reference>
<dbReference type="InterPro" id="IPR000210">
    <property type="entry name" value="BTB/POZ_dom"/>
</dbReference>
<accession>A0A8J2H3M6</accession>
<keyword evidence="3" id="KW-1185">Reference proteome</keyword>
<protein>
    <submittedName>
        <fullName evidence="2">Similar to Tdpoz5: TD and POZ domain-containing protein 5 (Mus musculus)</fullName>
    </submittedName>
</protein>
<dbReference type="PANTHER" id="PTHR24413">
    <property type="entry name" value="SPECKLE-TYPE POZ PROTEIN"/>
    <property type="match status" value="1"/>
</dbReference>
<evidence type="ECO:0000313" key="2">
    <source>
        <dbReference type="EMBL" id="CAG5075218.1"/>
    </source>
</evidence>